<organism evidence="13 14">
    <name type="scientific">Candidatus Magasanikbacteria bacterium CG10_big_fil_rev_8_21_14_0_10_43_6</name>
    <dbReference type="NCBI Taxonomy" id="1974650"/>
    <lineage>
        <taxon>Bacteria</taxon>
        <taxon>Candidatus Magasanikiibacteriota</taxon>
    </lineage>
</organism>
<dbReference type="EC" id="4.3.3.6" evidence="10"/>
<dbReference type="GO" id="GO:0005829">
    <property type="term" value="C:cytosol"/>
    <property type="evidence" value="ECO:0007669"/>
    <property type="project" value="TreeGrafter"/>
</dbReference>
<feature type="binding site" evidence="10 12">
    <location>
        <begin position="138"/>
        <end position="139"/>
    </location>
    <ligand>
        <name>L-glutamine</name>
        <dbReference type="ChEBI" id="CHEBI:58359"/>
    </ligand>
</feature>
<dbReference type="PANTHER" id="PTHR31559">
    <property type="entry name" value="PYRIDOXAL 5'-PHOSPHATE SYNTHASE SUBUNIT SNO"/>
    <property type="match status" value="1"/>
</dbReference>
<dbReference type="PANTHER" id="PTHR31559:SF0">
    <property type="entry name" value="PYRIDOXAL 5'-PHOSPHATE SYNTHASE SUBUNIT SNO1-RELATED"/>
    <property type="match status" value="1"/>
</dbReference>
<evidence type="ECO:0000256" key="7">
    <source>
        <dbReference type="ARBA" id="ARBA00049534"/>
    </source>
</evidence>
<dbReference type="PROSITE" id="PS51130">
    <property type="entry name" value="PDXT_SNO_2"/>
    <property type="match status" value="1"/>
</dbReference>
<feature type="active site" description="Charge relay system" evidence="10 11">
    <location>
        <position position="176"/>
    </location>
</feature>
<accession>A0A2M6W294</accession>
<proteinExistence type="inferred from homology"/>
<keyword evidence="4 10" id="KW-0315">Glutamine amidotransferase</keyword>
<dbReference type="GO" id="GO:1903600">
    <property type="term" value="C:glutaminase complex"/>
    <property type="evidence" value="ECO:0007669"/>
    <property type="project" value="TreeGrafter"/>
</dbReference>
<evidence type="ECO:0000313" key="14">
    <source>
        <dbReference type="Proteomes" id="UP000229362"/>
    </source>
</evidence>
<dbReference type="PROSITE" id="PS51273">
    <property type="entry name" value="GATASE_TYPE_1"/>
    <property type="match status" value="1"/>
</dbReference>
<dbReference type="Gene3D" id="3.40.50.880">
    <property type="match status" value="1"/>
</dbReference>
<sequence>MKEDNTIIGVLDIQGSVEEHAAMLGRLDHVEVRMVKKLEYLKELDGLVIPGGESTVMAKLMREYELDVAIKEDVSRGMCVYGTCAGAILVSSNVKGEERFAPLGLIDITVQRNGYGRQLDSFETVVHFDDENISAVFIRAPQLTKVGKGVQILSTYKDEIVAVRNQQVLVTTFHPELTDSTVVHRYFVEMCIKKNPT</sequence>
<name>A0A2M6W294_9BACT</name>
<dbReference type="EC" id="3.5.1.2" evidence="10"/>
<dbReference type="NCBIfam" id="TIGR03800">
    <property type="entry name" value="PLP_synth_Pdx2"/>
    <property type="match status" value="1"/>
</dbReference>
<comment type="catalytic activity">
    <reaction evidence="6 10">
        <text>aldehydo-D-ribose 5-phosphate + D-glyceraldehyde 3-phosphate + L-glutamine = pyridoxal 5'-phosphate + L-glutamate + phosphate + 3 H2O + H(+)</text>
        <dbReference type="Rhea" id="RHEA:31507"/>
        <dbReference type="ChEBI" id="CHEBI:15377"/>
        <dbReference type="ChEBI" id="CHEBI:15378"/>
        <dbReference type="ChEBI" id="CHEBI:29985"/>
        <dbReference type="ChEBI" id="CHEBI:43474"/>
        <dbReference type="ChEBI" id="CHEBI:58273"/>
        <dbReference type="ChEBI" id="CHEBI:58359"/>
        <dbReference type="ChEBI" id="CHEBI:59776"/>
        <dbReference type="ChEBI" id="CHEBI:597326"/>
        <dbReference type="EC" id="4.3.3.6"/>
    </reaction>
</comment>
<evidence type="ECO:0000256" key="9">
    <source>
        <dbReference type="ARBA" id="ARBA00064749"/>
    </source>
</evidence>
<keyword evidence="3 10" id="KW-0663">Pyridoxal phosphate</keyword>
<dbReference type="GO" id="GO:0004359">
    <property type="term" value="F:glutaminase activity"/>
    <property type="evidence" value="ECO:0007669"/>
    <property type="project" value="UniProtKB-UniRule"/>
</dbReference>
<dbReference type="AlphaFoldDB" id="A0A2M6W294"/>
<evidence type="ECO:0000256" key="12">
    <source>
        <dbReference type="PIRSR" id="PIRSR005639-2"/>
    </source>
</evidence>
<comment type="function">
    <text evidence="8 10">Catalyzes the hydrolysis of glutamine to glutamate and ammonia as part of the biosynthesis of pyridoxal 5'-phosphate. The resulting ammonia molecule is channeled to the active site of PdxS.</text>
</comment>
<feature type="binding site" evidence="10 12">
    <location>
        <position position="112"/>
    </location>
    <ligand>
        <name>L-glutamine</name>
        <dbReference type="ChEBI" id="CHEBI:58359"/>
    </ligand>
</feature>
<dbReference type="GO" id="GO:0006543">
    <property type="term" value="P:L-glutamine catabolic process"/>
    <property type="evidence" value="ECO:0007669"/>
    <property type="project" value="UniProtKB-UniRule"/>
</dbReference>
<evidence type="ECO:0000256" key="2">
    <source>
        <dbReference type="ARBA" id="ARBA00022801"/>
    </source>
</evidence>
<gene>
    <name evidence="10" type="primary">pdxT</name>
    <name evidence="13" type="ORF">COU33_00515</name>
</gene>
<dbReference type="PIRSF" id="PIRSF005639">
    <property type="entry name" value="Glut_amidoT_SNO"/>
    <property type="match status" value="1"/>
</dbReference>
<dbReference type="PROSITE" id="PS01236">
    <property type="entry name" value="PDXT_SNO_1"/>
    <property type="match status" value="1"/>
</dbReference>
<dbReference type="GO" id="GO:0036381">
    <property type="term" value="F:pyridoxal 5'-phosphate synthase (glutamine hydrolysing) activity"/>
    <property type="evidence" value="ECO:0007669"/>
    <property type="project" value="UniProtKB-UniRule"/>
</dbReference>
<dbReference type="InterPro" id="IPR029062">
    <property type="entry name" value="Class_I_gatase-like"/>
</dbReference>
<dbReference type="SUPFAM" id="SSF52317">
    <property type="entry name" value="Class I glutamine amidotransferase-like"/>
    <property type="match status" value="1"/>
</dbReference>
<evidence type="ECO:0000256" key="4">
    <source>
        <dbReference type="ARBA" id="ARBA00022962"/>
    </source>
</evidence>
<comment type="similarity">
    <text evidence="1 10">Belongs to the glutaminase PdxT/SNO family.</text>
</comment>
<evidence type="ECO:0000256" key="3">
    <source>
        <dbReference type="ARBA" id="ARBA00022898"/>
    </source>
</evidence>
<comment type="caution">
    <text evidence="13">The sequence shown here is derived from an EMBL/GenBank/DDBJ whole genome shotgun (WGS) entry which is preliminary data.</text>
</comment>
<comment type="catalytic activity">
    <reaction evidence="7 10">
        <text>L-glutamine + H2O = L-glutamate + NH4(+)</text>
        <dbReference type="Rhea" id="RHEA:15889"/>
        <dbReference type="ChEBI" id="CHEBI:15377"/>
        <dbReference type="ChEBI" id="CHEBI:28938"/>
        <dbReference type="ChEBI" id="CHEBI:29985"/>
        <dbReference type="ChEBI" id="CHEBI:58359"/>
        <dbReference type="EC" id="3.5.1.2"/>
    </reaction>
</comment>
<feature type="active site" description="Nucleophile" evidence="10 11">
    <location>
        <position position="84"/>
    </location>
</feature>
<feature type="binding site" evidence="10 12">
    <location>
        <begin position="52"/>
        <end position="54"/>
    </location>
    <ligand>
        <name>L-glutamine</name>
        <dbReference type="ChEBI" id="CHEBI:58359"/>
    </ligand>
</feature>
<dbReference type="HAMAP" id="MF_01615">
    <property type="entry name" value="PdxT"/>
    <property type="match status" value="1"/>
</dbReference>
<dbReference type="Proteomes" id="UP000229362">
    <property type="component" value="Unassembled WGS sequence"/>
</dbReference>
<dbReference type="InterPro" id="IPR021196">
    <property type="entry name" value="PdxT/SNO_CS"/>
</dbReference>
<dbReference type="UniPathway" id="UPA00245"/>
<dbReference type="InterPro" id="IPR002161">
    <property type="entry name" value="PdxT/SNO"/>
</dbReference>
<protein>
    <recommendedName>
        <fullName evidence="10">Pyridoxal 5'-phosphate synthase subunit PdxT</fullName>
        <ecNumber evidence="10">4.3.3.6</ecNumber>
    </recommendedName>
    <alternativeName>
        <fullName evidence="10">Pdx2</fullName>
    </alternativeName>
    <alternativeName>
        <fullName evidence="10">Pyridoxal 5'-phosphate synthase glutaminase subunit</fullName>
        <ecNumber evidence="10">3.5.1.2</ecNumber>
    </alternativeName>
</protein>
<evidence type="ECO:0000256" key="11">
    <source>
        <dbReference type="PIRSR" id="PIRSR005639-1"/>
    </source>
</evidence>
<evidence type="ECO:0000256" key="6">
    <source>
        <dbReference type="ARBA" id="ARBA00047992"/>
    </source>
</evidence>
<comment type="pathway">
    <text evidence="10">Cofactor biosynthesis; pyridoxal 5'-phosphate biosynthesis.</text>
</comment>
<evidence type="ECO:0000313" key="13">
    <source>
        <dbReference type="EMBL" id="PIT86913.1"/>
    </source>
</evidence>
<keyword evidence="5 10" id="KW-0456">Lyase</keyword>
<evidence type="ECO:0000256" key="1">
    <source>
        <dbReference type="ARBA" id="ARBA00008345"/>
    </source>
</evidence>
<evidence type="ECO:0000256" key="8">
    <source>
        <dbReference type="ARBA" id="ARBA00054599"/>
    </source>
</evidence>
<dbReference type="GO" id="GO:0042823">
    <property type="term" value="P:pyridoxal phosphate biosynthetic process"/>
    <property type="evidence" value="ECO:0007669"/>
    <property type="project" value="UniProtKB-UniRule"/>
</dbReference>
<dbReference type="FunFam" id="3.40.50.880:FF:000010">
    <property type="entry name" value="uncharacterized protein LOC100176842 isoform X2"/>
    <property type="match status" value="1"/>
</dbReference>
<evidence type="ECO:0000256" key="10">
    <source>
        <dbReference type="HAMAP-Rule" id="MF_01615"/>
    </source>
</evidence>
<dbReference type="Pfam" id="PF01174">
    <property type="entry name" value="SNO"/>
    <property type="match status" value="1"/>
</dbReference>
<keyword evidence="2 10" id="KW-0378">Hydrolase</keyword>
<dbReference type="CDD" id="cd01749">
    <property type="entry name" value="GATase1_PB"/>
    <property type="match status" value="1"/>
</dbReference>
<dbReference type="EMBL" id="PFBZ01000020">
    <property type="protein sequence ID" value="PIT86913.1"/>
    <property type="molecule type" value="Genomic_DNA"/>
</dbReference>
<evidence type="ECO:0000256" key="5">
    <source>
        <dbReference type="ARBA" id="ARBA00023239"/>
    </source>
</evidence>
<dbReference type="GO" id="GO:0008614">
    <property type="term" value="P:pyridoxine metabolic process"/>
    <property type="evidence" value="ECO:0007669"/>
    <property type="project" value="TreeGrafter"/>
</dbReference>
<reference evidence="14" key="1">
    <citation type="submission" date="2017-09" db="EMBL/GenBank/DDBJ databases">
        <title>Depth-based differentiation of microbial function through sediment-hosted aquifers and enrichment of novel symbionts in the deep terrestrial subsurface.</title>
        <authorList>
            <person name="Probst A.J."/>
            <person name="Ladd B."/>
            <person name="Jarett J.K."/>
            <person name="Geller-Mcgrath D.E."/>
            <person name="Sieber C.M.K."/>
            <person name="Emerson J.B."/>
            <person name="Anantharaman K."/>
            <person name="Thomas B.C."/>
            <person name="Malmstrom R."/>
            <person name="Stieglmeier M."/>
            <person name="Klingl A."/>
            <person name="Woyke T."/>
            <person name="Ryan C.M."/>
            <person name="Banfield J.F."/>
        </authorList>
    </citation>
    <scope>NUCLEOTIDE SEQUENCE [LARGE SCALE GENOMIC DNA]</scope>
</reference>
<feature type="active site" description="Charge relay system" evidence="10 11">
    <location>
        <position position="174"/>
    </location>
</feature>
<comment type="subunit">
    <text evidence="9 10">In the presence of PdxS, forms a dodecamer of heterodimers. Only shows activity in the heterodimer.</text>
</comment>